<evidence type="ECO:0000313" key="2">
    <source>
        <dbReference type="Proteomes" id="UP000254000"/>
    </source>
</evidence>
<sequence length="66" mass="7268">MRLLQPWFNLSGEGVGDAVCGPRAFSEFTGVPFGLGGQVPDAATPLKIRRRRLDRGCRVRRGAELR</sequence>
<accession>A0A369LZL3</accession>
<evidence type="ECO:0000313" key="1">
    <source>
        <dbReference type="EMBL" id="RDB63635.1"/>
    </source>
</evidence>
<keyword evidence="2" id="KW-1185">Reference proteome</keyword>
<comment type="caution">
    <text evidence="1">The sequence shown here is derived from an EMBL/GenBank/DDBJ whole genome shotgun (WGS) entry which is preliminary data.</text>
</comment>
<reference evidence="1 2" key="1">
    <citation type="journal article" date="2018" name="Elife">
        <title>Discovery and characterization of a prevalent human gut bacterial enzyme sufficient for the inactivation of a family of plant toxins.</title>
        <authorList>
            <person name="Koppel N."/>
            <person name="Bisanz J.E."/>
            <person name="Pandelia M.E."/>
            <person name="Turnbaugh P.J."/>
            <person name="Balskus E.P."/>
        </authorList>
    </citation>
    <scope>NUCLEOTIDE SEQUENCE [LARGE SCALE GENOMIC DNA]</scope>
    <source>
        <strain evidence="1 2">3C</strain>
    </source>
</reference>
<organism evidence="1 2">
    <name type="scientific">Gordonibacter pamelaeae</name>
    <dbReference type="NCBI Taxonomy" id="471189"/>
    <lineage>
        <taxon>Bacteria</taxon>
        <taxon>Bacillati</taxon>
        <taxon>Actinomycetota</taxon>
        <taxon>Coriobacteriia</taxon>
        <taxon>Eggerthellales</taxon>
        <taxon>Eggerthellaceae</taxon>
        <taxon>Gordonibacter</taxon>
    </lineage>
</organism>
<dbReference type="Proteomes" id="UP000254000">
    <property type="component" value="Unassembled WGS sequence"/>
</dbReference>
<protein>
    <submittedName>
        <fullName evidence="1">Uncharacterized protein</fullName>
    </submittedName>
</protein>
<name>A0A369LZL3_9ACTN</name>
<dbReference type="EMBL" id="PPTS01000007">
    <property type="protein sequence ID" value="RDB63635.1"/>
    <property type="molecule type" value="Genomic_DNA"/>
</dbReference>
<dbReference type="AlphaFoldDB" id="A0A369LZL3"/>
<proteinExistence type="predicted"/>
<gene>
    <name evidence="1" type="ORF">C1877_11295</name>
</gene>